<dbReference type="SUPFAM" id="SSF47699">
    <property type="entry name" value="Bifunctional inhibitor/lipid-transfer protein/seed storage 2S albumin"/>
    <property type="match status" value="1"/>
</dbReference>
<dbReference type="PANTHER" id="PTHR33044">
    <property type="entry name" value="BIFUNCTIONAL INHIBITOR/LIPID-TRANSFER PROTEIN/SEED STORAGE 2S ALBUMIN SUPERFAMILY PROTEIN-RELATED"/>
    <property type="match status" value="1"/>
</dbReference>
<comment type="subcellular location">
    <subcellularLocation>
        <location evidence="1">Cell membrane</location>
        <topology evidence="1">Lipid-anchor</topology>
        <topology evidence="1">GPI-anchor</topology>
    </subcellularLocation>
</comment>
<dbReference type="GO" id="GO:0098552">
    <property type="term" value="C:side of membrane"/>
    <property type="evidence" value="ECO:0007669"/>
    <property type="project" value="UniProtKB-KW"/>
</dbReference>
<dbReference type="Pfam" id="PF14368">
    <property type="entry name" value="LTP_2"/>
    <property type="match status" value="1"/>
</dbReference>
<evidence type="ECO:0000259" key="11">
    <source>
        <dbReference type="SMART" id="SM00499"/>
    </source>
</evidence>
<evidence type="ECO:0000256" key="5">
    <source>
        <dbReference type="ARBA" id="ARBA00022729"/>
    </source>
</evidence>
<feature type="domain" description="Bifunctional inhibitor/plant lipid transfer protein/seed storage helical" evidence="11">
    <location>
        <begin position="25"/>
        <end position="103"/>
    </location>
</feature>
<evidence type="ECO:0000256" key="4">
    <source>
        <dbReference type="ARBA" id="ARBA00022622"/>
    </source>
</evidence>
<evidence type="ECO:0000256" key="8">
    <source>
        <dbReference type="ARBA" id="ARBA00023288"/>
    </source>
</evidence>
<feature type="region of interest" description="Disordered" evidence="9">
    <location>
        <begin position="168"/>
        <end position="192"/>
    </location>
</feature>
<keyword evidence="8" id="KW-0449">Lipoprotein</keyword>
<keyword evidence="7" id="KW-0325">Glycoprotein</keyword>
<dbReference type="AlphaFoldDB" id="A0AAV0LK90"/>
<dbReference type="EMBL" id="CAMGYJ010000006">
    <property type="protein sequence ID" value="CAI0434010.1"/>
    <property type="molecule type" value="Genomic_DNA"/>
</dbReference>
<keyword evidence="4" id="KW-0336">GPI-anchor</keyword>
<dbReference type="Gene3D" id="1.10.110.10">
    <property type="entry name" value="Plant lipid-transfer and hydrophobic proteins"/>
    <property type="match status" value="1"/>
</dbReference>
<dbReference type="GO" id="GO:0005886">
    <property type="term" value="C:plasma membrane"/>
    <property type="evidence" value="ECO:0007669"/>
    <property type="project" value="UniProtKB-SubCell"/>
</dbReference>
<evidence type="ECO:0000256" key="10">
    <source>
        <dbReference type="SAM" id="SignalP"/>
    </source>
</evidence>
<evidence type="ECO:0000313" key="12">
    <source>
        <dbReference type="EMBL" id="CAI0434010.1"/>
    </source>
</evidence>
<evidence type="ECO:0000256" key="6">
    <source>
        <dbReference type="ARBA" id="ARBA00023157"/>
    </source>
</evidence>
<dbReference type="InterPro" id="IPR043325">
    <property type="entry name" value="LTSS"/>
</dbReference>
<dbReference type="CDD" id="cd00010">
    <property type="entry name" value="AAI_LTSS"/>
    <property type="match status" value="1"/>
</dbReference>
<evidence type="ECO:0000256" key="2">
    <source>
        <dbReference type="ARBA" id="ARBA00009748"/>
    </source>
</evidence>
<feature type="chain" id="PRO_5043437882" description="Bifunctional inhibitor/plant lipid transfer protein/seed storage helical domain-containing protein" evidence="10">
    <location>
        <begin position="19"/>
        <end position="228"/>
    </location>
</feature>
<sequence>MCLIVLLTTTMVPVMTRAQMISTPCTSSMITSFTPCINFVTGSSSNGTSPAASCCGALKELVAASMDCACLLVTANVPIQLPFGGPLSIPLPRPCKMAVPLRCKASGSPLPAPGPAIFGPSSPPSPSSPQGILFFSISQKNVSILSSFLLKKLAVVYVAASAAADAPASHSTGTLPLSPPAISPEAGDPTDGTLPFVNTSESVSSHDVPPAAFLLITMAIILVTYNCF</sequence>
<evidence type="ECO:0000256" key="9">
    <source>
        <dbReference type="SAM" id="MobiDB-lite"/>
    </source>
</evidence>
<dbReference type="Proteomes" id="UP001154282">
    <property type="component" value="Unassembled WGS sequence"/>
</dbReference>
<keyword evidence="4" id="KW-0472">Membrane</keyword>
<dbReference type="InterPro" id="IPR016140">
    <property type="entry name" value="Bifunc_inhib/LTP/seed_store"/>
</dbReference>
<reference evidence="12" key="1">
    <citation type="submission" date="2022-08" db="EMBL/GenBank/DDBJ databases">
        <authorList>
            <person name="Gutierrez-Valencia J."/>
        </authorList>
    </citation>
    <scope>NUCLEOTIDE SEQUENCE</scope>
</reference>
<proteinExistence type="inferred from homology"/>
<dbReference type="SMART" id="SM00499">
    <property type="entry name" value="AAI"/>
    <property type="match status" value="1"/>
</dbReference>
<keyword evidence="13" id="KW-1185">Reference proteome</keyword>
<dbReference type="InterPro" id="IPR036312">
    <property type="entry name" value="Bifun_inhib/LTP/seed_sf"/>
</dbReference>
<gene>
    <name evidence="12" type="ORF">LITE_LOCUS24117</name>
</gene>
<keyword evidence="6" id="KW-1015">Disulfide bond</keyword>
<protein>
    <recommendedName>
        <fullName evidence="11">Bifunctional inhibitor/plant lipid transfer protein/seed storage helical domain-containing protein</fullName>
    </recommendedName>
</protein>
<organism evidence="12 13">
    <name type="scientific">Linum tenue</name>
    <dbReference type="NCBI Taxonomy" id="586396"/>
    <lineage>
        <taxon>Eukaryota</taxon>
        <taxon>Viridiplantae</taxon>
        <taxon>Streptophyta</taxon>
        <taxon>Embryophyta</taxon>
        <taxon>Tracheophyta</taxon>
        <taxon>Spermatophyta</taxon>
        <taxon>Magnoliopsida</taxon>
        <taxon>eudicotyledons</taxon>
        <taxon>Gunneridae</taxon>
        <taxon>Pentapetalae</taxon>
        <taxon>rosids</taxon>
        <taxon>fabids</taxon>
        <taxon>Malpighiales</taxon>
        <taxon>Linaceae</taxon>
        <taxon>Linum</taxon>
    </lineage>
</organism>
<evidence type="ECO:0000256" key="1">
    <source>
        <dbReference type="ARBA" id="ARBA00004609"/>
    </source>
</evidence>
<feature type="signal peptide" evidence="10">
    <location>
        <begin position="1"/>
        <end position="18"/>
    </location>
</feature>
<evidence type="ECO:0000256" key="3">
    <source>
        <dbReference type="ARBA" id="ARBA00022475"/>
    </source>
</evidence>
<comment type="similarity">
    <text evidence="2">Belongs to the plant LTP family.</text>
</comment>
<evidence type="ECO:0000256" key="7">
    <source>
        <dbReference type="ARBA" id="ARBA00023180"/>
    </source>
</evidence>
<evidence type="ECO:0000313" key="13">
    <source>
        <dbReference type="Proteomes" id="UP001154282"/>
    </source>
</evidence>
<keyword evidence="3" id="KW-1003">Cell membrane</keyword>
<keyword evidence="5 10" id="KW-0732">Signal</keyword>
<accession>A0AAV0LK90</accession>
<comment type="caution">
    <text evidence="12">The sequence shown here is derived from an EMBL/GenBank/DDBJ whole genome shotgun (WGS) entry which is preliminary data.</text>
</comment>
<name>A0AAV0LK90_9ROSI</name>